<name>Q221K6_ALBFT</name>
<accession>Q221K6</accession>
<feature type="domain" description="DUF8198" evidence="1">
    <location>
        <begin position="36"/>
        <end position="247"/>
    </location>
</feature>
<reference evidence="3" key="1">
    <citation type="submission" date="2006-02" db="EMBL/GenBank/DDBJ databases">
        <title>Complete sequence of chromosome of Rhodoferax ferrireducens DSM 15236.</title>
        <authorList>
            <person name="Copeland A."/>
            <person name="Lucas S."/>
            <person name="Lapidus A."/>
            <person name="Barry K."/>
            <person name="Detter J.C."/>
            <person name="Glavina del Rio T."/>
            <person name="Hammon N."/>
            <person name="Israni S."/>
            <person name="Pitluck S."/>
            <person name="Brettin T."/>
            <person name="Bruce D."/>
            <person name="Han C."/>
            <person name="Tapia R."/>
            <person name="Gilna P."/>
            <person name="Kiss H."/>
            <person name="Schmutz J."/>
            <person name="Larimer F."/>
            <person name="Land M."/>
            <person name="Kyrpides N."/>
            <person name="Ivanova N."/>
            <person name="Richardson P."/>
        </authorList>
    </citation>
    <scope>NUCLEOTIDE SEQUENCE [LARGE SCALE GENOMIC DNA]</scope>
    <source>
        <strain evidence="3">ATCC BAA-621 / DSM 15236 / T118</strain>
    </source>
</reference>
<dbReference type="STRING" id="338969.Rfer_0546"/>
<dbReference type="HOGENOM" id="CLU_087830_0_0_4"/>
<evidence type="ECO:0000313" key="2">
    <source>
        <dbReference type="EMBL" id="ABD68297.1"/>
    </source>
</evidence>
<dbReference type="Pfam" id="PF26621">
    <property type="entry name" value="DUF8198"/>
    <property type="match status" value="1"/>
</dbReference>
<dbReference type="EMBL" id="CP000267">
    <property type="protein sequence ID" value="ABD68297.1"/>
    <property type="molecule type" value="Genomic_DNA"/>
</dbReference>
<dbReference type="InterPro" id="IPR058511">
    <property type="entry name" value="DUF8198"/>
</dbReference>
<dbReference type="KEGG" id="rfr:Rfer_0546"/>
<dbReference type="eggNOG" id="ENOG5031R3M">
    <property type="taxonomic scope" value="Bacteria"/>
</dbReference>
<protein>
    <recommendedName>
        <fullName evidence="1">DUF8198 domain-containing protein</fullName>
    </recommendedName>
</protein>
<dbReference type="AlphaFoldDB" id="Q221K6"/>
<proteinExistence type="predicted"/>
<evidence type="ECO:0000313" key="3">
    <source>
        <dbReference type="Proteomes" id="UP000008332"/>
    </source>
</evidence>
<organism evidence="2 3">
    <name type="scientific">Albidiferax ferrireducens (strain ATCC BAA-621 / DSM 15236 / T118)</name>
    <name type="common">Rhodoferax ferrireducens</name>
    <dbReference type="NCBI Taxonomy" id="338969"/>
    <lineage>
        <taxon>Bacteria</taxon>
        <taxon>Pseudomonadati</taxon>
        <taxon>Pseudomonadota</taxon>
        <taxon>Betaproteobacteria</taxon>
        <taxon>Burkholderiales</taxon>
        <taxon>Comamonadaceae</taxon>
        <taxon>Rhodoferax</taxon>
    </lineage>
</organism>
<evidence type="ECO:0000259" key="1">
    <source>
        <dbReference type="Pfam" id="PF26621"/>
    </source>
</evidence>
<sequence>MQKRTISRAWHLGRLRVYMEATNIIRDAVSRVTALRQSATDKPELAQAISEVKRLQARRFAGTYVDLLRTEQYQPAALFFLEELYSEKDYTLRDAQFARIASGLERLFPQQVVQTAVSMARLHHLTEELDLAMALCWLNHGELGEVARYVAAWRSVGRRADRDIQLATVLEVGQELDRLTRTPGLRMMLKMMRGPARMMGLSALQQFLESGFDTFAAMGRKGEGASYFLDTVRQREAGLIERLFQASAVACETEITRILGQAL</sequence>
<gene>
    <name evidence="2" type="ordered locus">Rfer_0546</name>
</gene>
<dbReference type="Proteomes" id="UP000008332">
    <property type="component" value="Chromosome"/>
</dbReference>
<dbReference type="NCBIfam" id="NF047641">
    <property type="entry name" value="FFLEE_fam"/>
    <property type="match status" value="1"/>
</dbReference>
<dbReference type="InterPro" id="IPR058063">
    <property type="entry name" value="FFLEE_fam"/>
</dbReference>
<keyword evidence="3" id="KW-1185">Reference proteome</keyword>